<dbReference type="Gene3D" id="3.40.630.30">
    <property type="match status" value="1"/>
</dbReference>
<dbReference type="EC" id="6.3.1.5" evidence="1"/>
<dbReference type="InterPro" id="IPR016181">
    <property type="entry name" value="Acyl_CoA_acyltransferase"/>
</dbReference>
<keyword evidence="2" id="KW-1185">Reference proteome</keyword>
<keyword evidence="1" id="KW-0436">Ligase</keyword>
<dbReference type="STRING" id="314283.MED297_04864"/>
<dbReference type="RefSeq" id="WP_008047982.1">
    <property type="nucleotide sequence ID" value="NZ_CH724154.1"/>
</dbReference>
<proteinExistence type="predicted"/>
<dbReference type="OrthoDB" id="7689923at2"/>
<dbReference type="GO" id="GO:0008795">
    <property type="term" value="F:NAD+ synthase activity"/>
    <property type="evidence" value="ECO:0007669"/>
    <property type="project" value="UniProtKB-EC"/>
</dbReference>
<comment type="caution">
    <text evidence="1">The sequence shown here is derived from an EMBL/GenBank/DDBJ whole genome shotgun (WGS) entry which is preliminary data.</text>
</comment>
<protein>
    <submittedName>
        <fullName evidence="1">NAD synthetase</fullName>
        <ecNumber evidence="1">6.3.1.5</ecNumber>
    </submittedName>
</protein>
<sequence length="375" mass="42968">MNPSVTRDPARIAKRTLQRFQSMLFYGNNTQHQAELRTFREQAYGQQFYQLQSAYEDWIGRSPAADVIYAWDGHRVVGQQCCRSFYLKVGEQRVQAVNAFNLYVDEAWKLKGLGVALTTHLTEAYPIVVCQGISDEAYAMYKRLNWMDLGCLDYLVAPLNGCAMPRQKGEGLTRRVGRSLVTVLSRLWQRTRLATGPNVGLKKLNSLTPAQVSRIKEHASGYIQLEADFSHLQWRFDQTDYRCWQSQGKFGEAILVIRTRRVQGTLQWLISEFFRDNDTAISPTLAALLHLAAEHGVDSLVFHGKDDRLVSYLKRWGFITRPHGARFMAYCRDELLREACQSPRNWQCTTTLSDLDFADLFGQRHGHPIASVRHG</sequence>
<dbReference type="HOGENOM" id="CLU_751524_0_0_6"/>
<organism evidence="1 2">
    <name type="scientific">Reinekea blandensis MED297</name>
    <dbReference type="NCBI Taxonomy" id="314283"/>
    <lineage>
        <taxon>Bacteria</taxon>
        <taxon>Pseudomonadati</taxon>
        <taxon>Pseudomonadota</taxon>
        <taxon>Gammaproteobacteria</taxon>
        <taxon>Oceanospirillales</taxon>
        <taxon>Saccharospirillaceae</taxon>
        <taxon>Reinekea</taxon>
    </lineage>
</organism>
<accession>A4BIT6</accession>
<name>A4BIT6_9GAMM</name>
<dbReference type="SUPFAM" id="SSF55729">
    <property type="entry name" value="Acyl-CoA N-acyltransferases (Nat)"/>
    <property type="match status" value="1"/>
</dbReference>
<dbReference type="Proteomes" id="UP000005953">
    <property type="component" value="Unassembled WGS sequence"/>
</dbReference>
<dbReference type="EMBL" id="AAOE01000028">
    <property type="protein sequence ID" value="EAR07953.1"/>
    <property type="molecule type" value="Genomic_DNA"/>
</dbReference>
<evidence type="ECO:0000313" key="2">
    <source>
        <dbReference type="Proteomes" id="UP000005953"/>
    </source>
</evidence>
<reference evidence="1 2" key="1">
    <citation type="submission" date="2006-02" db="EMBL/GenBank/DDBJ databases">
        <authorList>
            <person name="Pinhassi J."/>
            <person name="Pedros-Alio C."/>
            <person name="Ferriera S."/>
            <person name="Johnson J."/>
            <person name="Kravitz S."/>
            <person name="Halpern A."/>
            <person name="Remington K."/>
            <person name="Beeson K."/>
            <person name="Tran B."/>
            <person name="Rogers Y.-H."/>
            <person name="Friedman R."/>
            <person name="Venter J.C."/>
        </authorList>
    </citation>
    <scope>NUCLEOTIDE SEQUENCE [LARGE SCALE GENOMIC DNA]</scope>
    <source>
        <strain evidence="1 2">MED297</strain>
    </source>
</reference>
<evidence type="ECO:0000313" key="1">
    <source>
        <dbReference type="EMBL" id="EAR07953.1"/>
    </source>
</evidence>
<dbReference type="AlphaFoldDB" id="A4BIT6"/>
<gene>
    <name evidence="1" type="primary">nadE</name>
    <name evidence="1" type="ORF">MED297_04864</name>
</gene>